<dbReference type="Gene3D" id="3.40.630.30">
    <property type="match status" value="1"/>
</dbReference>
<protein>
    <recommendedName>
        <fullName evidence="3">GNAT family N-acetyltransferase</fullName>
    </recommendedName>
</protein>
<name>A0A3L9M571_9FLAO</name>
<organism evidence="1 2">
    <name type="scientific">Faecalibacter macacae</name>
    <dbReference type="NCBI Taxonomy" id="1859289"/>
    <lineage>
        <taxon>Bacteria</taxon>
        <taxon>Pseudomonadati</taxon>
        <taxon>Bacteroidota</taxon>
        <taxon>Flavobacteriia</taxon>
        <taxon>Flavobacteriales</taxon>
        <taxon>Weeksellaceae</taxon>
        <taxon>Faecalibacter</taxon>
    </lineage>
</organism>
<dbReference type="AlphaFoldDB" id="A0A3L9M571"/>
<gene>
    <name evidence="1" type="ORF">EAH69_10220</name>
</gene>
<evidence type="ECO:0000313" key="1">
    <source>
        <dbReference type="EMBL" id="RLZ08300.1"/>
    </source>
</evidence>
<evidence type="ECO:0000313" key="2">
    <source>
        <dbReference type="Proteomes" id="UP000275348"/>
    </source>
</evidence>
<proteinExistence type="predicted"/>
<reference evidence="1 2" key="1">
    <citation type="submission" date="2018-10" db="EMBL/GenBank/DDBJ databases">
        <authorList>
            <person name="Chen X."/>
        </authorList>
    </citation>
    <scope>NUCLEOTIDE SEQUENCE [LARGE SCALE GENOMIC DNA]</scope>
    <source>
        <strain evidence="1 2">YIM 102668</strain>
    </source>
</reference>
<dbReference type="Proteomes" id="UP000275348">
    <property type="component" value="Unassembled WGS sequence"/>
</dbReference>
<accession>A0A3L9M571</accession>
<evidence type="ECO:0008006" key="3">
    <source>
        <dbReference type="Google" id="ProtNLM"/>
    </source>
</evidence>
<dbReference type="EMBL" id="RDOJ01000014">
    <property type="protein sequence ID" value="RLZ08300.1"/>
    <property type="molecule type" value="Genomic_DNA"/>
</dbReference>
<sequence>MFTKVFLMIRRFKRNDIDLEKYSRCLAESVNYRIYAEYWYLDVLTNQQWDCFVLNDYEAIMPLPYQKKFRVKIISQPIYCQQLGVFYSTQISTELFLKFQKKLQRKIVRYYCFNEQNVLDFEIENASKLNQILPLTFEYDAFISKIRKNRKQEIRKGLDKRFSMKESSIDRSFIEILKEEYQEIENNLSLEKLQLLVTEIQNRNLGKTISISENKKVIASSFYIVSGNRLIQLCNAKKNGYSINFNTFIVDYVIKNNTNQGLILDFEGSSIRGVNEFNSSFRAENRYLKVYQNLKF</sequence>
<comment type="caution">
    <text evidence="1">The sequence shown here is derived from an EMBL/GenBank/DDBJ whole genome shotgun (WGS) entry which is preliminary data.</text>
</comment>
<keyword evidence="2" id="KW-1185">Reference proteome</keyword>